<proteinExistence type="predicted"/>
<organism evidence="2 3">
    <name type="scientific">Acidihalobacter ferrooxydans</name>
    <dbReference type="NCBI Taxonomy" id="1765967"/>
    <lineage>
        <taxon>Bacteria</taxon>
        <taxon>Pseudomonadati</taxon>
        <taxon>Pseudomonadota</taxon>
        <taxon>Gammaproteobacteria</taxon>
        <taxon>Chromatiales</taxon>
        <taxon>Ectothiorhodospiraceae</taxon>
        <taxon>Acidihalobacter</taxon>
    </lineage>
</organism>
<evidence type="ECO:0000313" key="2">
    <source>
        <dbReference type="EMBL" id="APZ44057.1"/>
    </source>
</evidence>
<evidence type="ECO:0000256" key="1">
    <source>
        <dbReference type="SAM" id="MobiDB-lite"/>
    </source>
</evidence>
<accession>A0A1P8UJN3</accession>
<sequence>MISPKGREEILNLLRSDLLNDWAETDRTLKNVVRMLLSQRPDLIKLYFLPGVWAQIIQLERKPAAAVILASLKGVVVAESGAPAVVNADQARFYLTTRIPGYMQMARDWCRAHPGACPKGWDREPPPLPVRLTAPGTTHADPD</sequence>
<dbReference type="AlphaFoldDB" id="A0A1P8UJN3"/>
<dbReference type="RefSeq" id="WP_076837680.1">
    <property type="nucleotide sequence ID" value="NZ_CP019434.1"/>
</dbReference>
<keyword evidence="3" id="KW-1185">Reference proteome</keyword>
<dbReference type="EMBL" id="CP019434">
    <property type="protein sequence ID" value="APZ44057.1"/>
    <property type="molecule type" value="Genomic_DNA"/>
</dbReference>
<gene>
    <name evidence="2" type="ORF">BW247_13925</name>
</gene>
<feature type="region of interest" description="Disordered" evidence="1">
    <location>
        <begin position="118"/>
        <end position="143"/>
    </location>
</feature>
<dbReference type="Proteomes" id="UP000243807">
    <property type="component" value="Chromosome"/>
</dbReference>
<protein>
    <submittedName>
        <fullName evidence="2">Uncharacterized protein</fullName>
    </submittedName>
</protein>
<dbReference type="STRING" id="1765967.BW247_13925"/>
<dbReference type="OrthoDB" id="5784058at2"/>
<name>A0A1P8UJN3_9GAMM</name>
<reference evidence="2 3" key="1">
    <citation type="submission" date="2017-01" db="EMBL/GenBank/DDBJ databases">
        <title>Draft sequence of Acidihalobacter ferrooxidans strain DSM 14175 (strain V8).</title>
        <authorList>
            <person name="Khaleque H.N."/>
            <person name="Ramsay J.P."/>
            <person name="Murphy R.J.T."/>
            <person name="Kaksonen A.H."/>
            <person name="Boxall N.J."/>
            <person name="Watkin E.L.J."/>
        </authorList>
    </citation>
    <scope>NUCLEOTIDE SEQUENCE [LARGE SCALE GENOMIC DNA]</scope>
    <source>
        <strain evidence="2 3">V8</strain>
    </source>
</reference>
<dbReference type="KEGG" id="afy:BW247_13925"/>
<evidence type="ECO:0000313" key="3">
    <source>
        <dbReference type="Proteomes" id="UP000243807"/>
    </source>
</evidence>